<reference evidence="2 3" key="1">
    <citation type="journal article" date="2018" name="Int. J. Syst. Evol. Microbiol.">
        <title>Glycomyces paridis sp. nov., isolated from the medicinal plant Paris polyphylla.</title>
        <authorList>
            <person name="Fang X.M."/>
            <person name="Bai J.L."/>
            <person name="Su J."/>
            <person name="Zhao L.L."/>
            <person name="Liu H.Y."/>
            <person name="Ma B.P."/>
            <person name="Zhang Y.Q."/>
            <person name="Yu L.Y."/>
        </authorList>
    </citation>
    <scope>NUCLEOTIDE SEQUENCE [LARGE SCALE GENOMIC DNA]</scope>
    <source>
        <strain evidence="2 3">CPCC 204357</strain>
    </source>
</reference>
<dbReference type="OrthoDB" id="3358333at2"/>
<evidence type="ECO:0000256" key="1">
    <source>
        <dbReference type="SAM" id="MobiDB-lite"/>
    </source>
</evidence>
<comment type="caution">
    <text evidence="2">The sequence shown here is derived from an EMBL/GenBank/DDBJ whole genome shotgun (WGS) entry which is preliminary data.</text>
</comment>
<proteinExistence type="predicted"/>
<feature type="region of interest" description="Disordered" evidence="1">
    <location>
        <begin position="199"/>
        <end position="229"/>
    </location>
</feature>
<gene>
    <name evidence="2" type="ORF">E9998_19975</name>
</gene>
<keyword evidence="3" id="KW-1185">Reference proteome</keyword>
<evidence type="ECO:0000313" key="3">
    <source>
        <dbReference type="Proteomes" id="UP000305792"/>
    </source>
</evidence>
<name>A0A4S8PA33_9ACTN</name>
<dbReference type="Proteomes" id="UP000305792">
    <property type="component" value="Unassembled WGS sequence"/>
</dbReference>
<sequence>MTLALTYLDDLSRVRIEGTSLAEGTITVERSLNGLLWETVRGGAAVEIGPGGTFQLDDYEFAPGLESTYRIRGAVEETLSAPSADQVFGDPWIVPAGIRTLTGRITGAGGDSLVSGTLACTGAGGGAWCESEHDVTPGETLHIIVGQATYAGTVHGRYSALIRDSTILQLAPGGSGVTIANTPGAGGVATAPAIGDDVHAGGAGAARQSSTTAGGGGGSSASPAGNGVAGSAGASGIGGAGGVAPTGGGNGGAGGNTGASGLNGVTPGGGGGGRGGGSAVPVAGLGAHGEVVLLSWPFGTAEDATITPVVTRVWLCNIRYPLLNRTVSVGDVSSDSRAARGGTFEIKGRSVPVVVSDLRSSPSFTLTLRTGTLAEARDLDLSLAVGNEFYLQVPPDGQVPGGYVAIGNTTMNRFGSVSTRRRWDLPCRIAAAPAPEVLPATLTWATVLATYGSWQAVLAANPTWADLLATVGSPEDLVVL</sequence>
<organism evidence="2 3">
    <name type="scientific">Glycomyces paridis</name>
    <dbReference type="NCBI Taxonomy" id="2126555"/>
    <lineage>
        <taxon>Bacteria</taxon>
        <taxon>Bacillati</taxon>
        <taxon>Actinomycetota</taxon>
        <taxon>Actinomycetes</taxon>
        <taxon>Glycomycetales</taxon>
        <taxon>Glycomycetaceae</taxon>
        <taxon>Glycomyces</taxon>
    </lineage>
</organism>
<accession>A0A4S8PA33</accession>
<dbReference type="AlphaFoldDB" id="A0A4S8PA33"/>
<dbReference type="RefSeq" id="WP_136531460.1">
    <property type="nucleotide sequence ID" value="NZ_STGX01000016.1"/>
</dbReference>
<evidence type="ECO:0000313" key="2">
    <source>
        <dbReference type="EMBL" id="THV26012.1"/>
    </source>
</evidence>
<dbReference type="EMBL" id="STGX01000016">
    <property type="protein sequence ID" value="THV26012.1"/>
    <property type="molecule type" value="Genomic_DNA"/>
</dbReference>
<protein>
    <submittedName>
        <fullName evidence="2">Uncharacterized protein</fullName>
    </submittedName>
</protein>